<organism evidence="1 2">
    <name type="scientific">Mycena metata</name>
    <dbReference type="NCBI Taxonomy" id="1033252"/>
    <lineage>
        <taxon>Eukaryota</taxon>
        <taxon>Fungi</taxon>
        <taxon>Dikarya</taxon>
        <taxon>Basidiomycota</taxon>
        <taxon>Agaricomycotina</taxon>
        <taxon>Agaricomycetes</taxon>
        <taxon>Agaricomycetidae</taxon>
        <taxon>Agaricales</taxon>
        <taxon>Marasmiineae</taxon>
        <taxon>Mycenaceae</taxon>
        <taxon>Mycena</taxon>
    </lineage>
</organism>
<dbReference type="Proteomes" id="UP001215598">
    <property type="component" value="Unassembled WGS sequence"/>
</dbReference>
<gene>
    <name evidence="1" type="ORF">B0H16DRAFT_1476418</name>
</gene>
<evidence type="ECO:0000313" key="1">
    <source>
        <dbReference type="EMBL" id="KAJ7716936.1"/>
    </source>
</evidence>
<dbReference type="EMBL" id="JARKIB010000284">
    <property type="protein sequence ID" value="KAJ7716936.1"/>
    <property type="molecule type" value="Genomic_DNA"/>
</dbReference>
<keyword evidence="2" id="KW-1185">Reference proteome</keyword>
<sequence>MNSWMHAHSRSKVKLDPEVESITRGGLACDFVKIRSNSLADVFAHLNKMFFPAMHRRIGQAQAEKVAAYGDSWVRLQLGVRCKRKERIVNEVDDDGVDGWDSQSMLCATVASFATARSCLKNEERTIYHVTPKRKSTSGTHVRWGARVRRVGCRCGHRARKIGEVGARDVEDGVNAASRKGDTRRFRGGGVEFFHECFGGGNTGGGKAVMHGRRWWWCRLG</sequence>
<name>A0AAD7MGY9_9AGAR</name>
<evidence type="ECO:0000313" key="2">
    <source>
        <dbReference type="Proteomes" id="UP001215598"/>
    </source>
</evidence>
<dbReference type="AlphaFoldDB" id="A0AAD7MGY9"/>
<protein>
    <submittedName>
        <fullName evidence="1">Uncharacterized protein</fullName>
    </submittedName>
</protein>
<proteinExistence type="predicted"/>
<reference evidence="1" key="1">
    <citation type="submission" date="2023-03" db="EMBL/GenBank/DDBJ databases">
        <title>Massive genome expansion in bonnet fungi (Mycena s.s.) driven by repeated elements and novel gene families across ecological guilds.</title>
        <authorList>
            <consortium name="Lawrence Berkeley National Laboratory"/>
            <person name="Harder C.B."/>
            <person name="Miyauchi S."/>
            <person name="Viragh M."/>
            <person name="Kuo A."/>
            <person name="Thoen E."/>
            <person name="Andreopoulos B."/>
            <person name="Lu D."/>
            <person name="Skrede I."/>
            <person name="Drula E."/>
            <person name="Henrissat B."/>
            <person name="Morin E."/>
            <person name="Kohler A."/>
            <person name="Barry K."/>
            <person name="LaButti K."/>
            <person name="Morin E."/>
            <person name="Salamov A."/>
            <person name="Lipzen A."/>
            <person name="Mereny Z."/>
            <person name="Hegedus B."/>
            <person name="Baldrian P."/>
            <person name="Stursova M."/>
            <person name="Weitz H."/>
            <person name="Taylor A."/>
            <person name="Grigoriev I.V."/>
            <person name="Nagy L.G."/>
            <person name="Martin F."/>
            <person name="Kauserud H."/>
        </authorList>
    </citation>
    <scope>NUCLEOTIDE SEQUENCE</scope>
    <source>
        <strain evidence="1">CBHHK182m</strain>
    </source>
</reference>
<accession>A0AAD7MGY9</accession>
<comment type="caution">
    <text evidence="1">The sequence shown here is derived from an EMBL/GenBank/DDBJ whole genome shotgun (WGS) entry which is preliminary data.</text>
</comment>